<name>A0A932HXQ8_UNCTE</name>
<proteinExistence type="predicted"/>
<gene>
    <name evidence="1" type="ORF">HYZ11_01935</name>
</gene>
<dbReference type="EMBL" id="JACPUR010000002">
    <property type="protein sequence ID" value="MBI3126348.1"/>
    <property type="molecule type" value="Genomic_DNA"/>
</dbReference>
<protein>
    <submittedName>
        <fullName evidence="1">Uncharacterized protein</fullName>
    </submittedName>
</protein>
<comment type="caution">
    <text evidence="1">The sequence shown here is derived from an EMBL/GenBank/DDBJ whole genome shotgun (WGS) entry which is preliminary data.</text>
</comment>
<dbReference type="AlphaFoldDB" id="A0A932HXQ8"/>
<evidence type="ECO:0000313" key="2">
    <source>
        <dbReference type="Proteomes" id="UP000782312"/>
    </source>
</evidence>
<organism evidence="1 2">
    <name type="scientific">Tectimicrobiota bacterium</name>
    <dbReference type="NCBI Taxonomy" id="2528274"/>
    <lineage>
        <taxon>Bacteria</taxon>
        <taxon>Pseudomonadati</taxon>
        <taxon>Nitrospinota/Tectimicrobiota group</taxon>
        <taxon>Candidatus Tectimicrobiota</taxon>
    </lineage>
</organism>
<sequence length="156" mass="17158">MARRGGFKLRWGGWMIALAALGLPAEGLVGGYFRLEPRWLDAEVADRCRGDFLVFEEYQAEPHQPFMAVVSGRGYRPGAMEWNLQVRVEEGKSLPAYIRQLGTSLGNYAMISQETGGEFLCGLQHHVMRVFVDVETKRVDVHGNTAKVSGGGAGGE</sequence>
<reference evidence="1" key="1">
    <citation type="submission" date="2020-07" db="EMBL/GenBank/DDBJ databases">
        <title>Huge and variable diversity of episymbiotic CPR bacteria and DPANN archaea in groundwater ecosystems.</title>
        <authorList>
            <person name="He C.Y."/>
            <person name="Keren R."/>
            <person name="Whittaker M."/>
            <person name="Farag I.F."/>
            <person name="Doudna J."/>
            <person name="Cate J.H.D."/>
            <person name="Banfield J.F."/>
        </authorList>
    </citation>
    <scope>NUCLEOTIDE SEQUENCE</scope>
    <source>
        <strain evidence="1">NC_groundwater_763_Ag_S-0.2um_68_21</strain>
    </source>
</reference>
<dbReference type="Proteomes" id="UP000782312">
    <property type="component" value="Unassembled WGS sequence"/>
</dbReference>
<evidence type="ECO:0000313" key="1">
    <source>
        <dbReference type="EMBL" id="MBI3126348.1"/>
    </source>
</evidence>
<accession>A0A932HXQ8</accession>